<evidence type="ECO:0000259" key="3">
    <source>
        <dbReference type="PROSITE" id="PS51832"/>
    </source>
</evidence>
<evidence type="ECO:0000259" key="2">
    <source>
        <dbReference type="PROSITE" id="PS51831"/>
    </source>
</evidence>
<keyword evidence="5" id="KW-1185">Reference proteome</keyword>
<dbReference type="InterPro" id="IPR029016">
    <property type="entry name" value="GAF-like_dom_sf"/>
</dbReference>
<dbReference type="Proteomes" id="UP000243406">
    <property type="component" value="Unassembled WGS sequence"/>
</dbReference>
<proteinExistence type="predicted"/>
<evidence type="ECO:0000313" key="4">
    <source>
        <dbReference type="EMBL" id="SKB47306.1"/>
    </source>
</evidence>
<dbReference type="CDD" id="cd00077">
    <property type="entry name" value="HDc"/>
    <property type="match status" value="1"/>
</dbReference>
<dbReference type="InterPro" id="IPR052020">
    <property type="entry name" value="Cyclic_di-GMP/3'3'-cGAMP_PDE"/>
</dbReference>
<dbReference type="AlphaFoldDB" id="A0A1T5BJ83"/>
<dbReference type="Gene3D" id="3.30.450.40">
    <property type="match status" value="1"/>
</dbReference>
<reference evidence="5" key="1">
    <citation type="submission" date="2017-02" db="EMBL/GenBank/DDBJ databases">
        <authorList>
            <person name="Varghese N."/>
            <person name="Submissions S."/>
        </authorList>
    </citation>
    <scope>NUCLEOTIDE SEQUENCE [LARGE SCALE GENOMIC DNA]</scope>
    <source>
        <strain evidence="5">ATCC 35199</strain>
    </source>
</reference>
<dbReference type="SUPFAM" id="SSF109604">
    <property type="entry name" value="HD-domain/PDEase-like"/>
    <property type="match status" value="1"/>
</dbReference>
<dbReference type="PROSITE" id="PS51832">
    <property type="entry name" value="HD_GYP"/>
    <property type="match status" value="1"/>
</dbReference>
<evidence type="ECO:0000313" key="5">
    <source>
        <dbReference type="Proteomes" id="UP000243406"/>
    </source>
</evidence>
<accession>A0A1T5BJ83</accession>
<feature type="transmembrane region" description="Helical" evidence="1">
    <location>
        <begin position="189"/>
        <end position="213"/>
    </location>
</feature>
<dbReference type="PANTHER" id="PTHR45228">
    <property type="entry name" value="CYCLIC DI-GMP PHOSPHODIESTERASE TM_0186-RELATED"/>
    <property type="match status" value="1"/>
</dbReference>
<keyword evidence="1" id="KW-0812">Transmembrane</keyword>
<dbReference type="OrthoDB" id="9804747at2"/>
<dbReference type="SUPFAM" id="SSF55781">
    <property type="entry name" value="GAF domain-like"/>
    <property type="match status" value="1"/>
</dbReference>
<sequence>MRKIENIIKFSVGLVCIASIVAIVSNFILVPQIKTYYESNRSLVDEISVLHAETRLPIAVIENIKTQVEKDESAKMNDALKNAYAKNKLIIQVNIKKFNKLYGELGDNLTKIDKQTLGRHSNNLAPMKSTVDELTDKLNDINSTVSVAYIVDTDVEKLAKLFAEQDKSIKNLIEYQKNIENLMVKDITLIINAVIITLIGILFLLGVVILRFIQYDFSYMMKSLKVISSRKNLEDSLPKIKPYFDEEVQMMDYVETITAEKNFSDEISTLLTKYYIVDDVVDALFYKLRERLEIDRIGVAFVDYEGGKIIAEHGVIKSGEIKLGPGFEVSIESTRLKKIIDSGEPMIIDDLEAEHEDRPYSPSLELIRREGMLSNMIIPLMVSGSVFGMVFFSSRKKAFFNSETLRIGKGIINEIETLMNRAYFTKVVFSKMTSSFAELVEGKDTSTGEHIQRMVKYSVILAKGLKAQNIPGYDISEKYILEIERNAASHDIGKVSIPDAILKKPGALTPEEWQEMRTHAAVGADIFREIRESLKMFDKDFFKVAEEIARYHHEKWDGSGYPEGLKSHEIPLSARIVAIADVFDALTSKRVYKDAHGFNDAVETIKKGAGKHFDPNLVEVFLNELGAIRRIYEL</sequence>
<feature type="transmembrane region" description="Helical" evidence="1">
    <location>
        <begin position="7"/>
        <end position="29"/>
    </location>
</feature>
<organism evidence="4 5">
    <name type="scientific">Acetoanaerobium noterae</name>
    <dbReference type="NCBI Taxonomy" id="745369"/>
    <lineage>
        <taxon>Bacteria</taxon>
        <taxon>Bacillati</taxon>
        <taxon>Bacillota</taxon>
        <taxon>Clostridia</taxon>
        <taxon>Peptostreptococcales</taxon>
        <taxon>Filifactoraceae</taxon>
        <taxon>Acetoanaerobium</taxon>
    </lineage>
</organism>
<dbReference type="SMART" id="SM00471">
    <property type="entry name" value="HDc"/>
    <property type="match status" value="1"/>
</dbReference>
<dbReference type="InterPro" id="IPR003018">
    <property type="entry name" value="GAF"/>
</dbReference>
<evidence type="ECO:0000256" key="1">
    <source>
        <dbReference type="SAM" id="Phobius"/>
    </source>
</evidence>
<dbReference type="InterPro" id="IPR006674">
    <property type="entry name" value="HD_domain"/>
</dbReference>
<keyword evidence="1" id="KW-0472">Membrane</keyword>
<dbReference type="InterPro" id="IPR003607">
    <property type="entry name" value="HD/PDEase_dom"/>
</dbReference>
<dbReference type="Pfam" id="PF13487">
    <property type="entry name" value="HD_5"/>
    <property type="match status" value="1"/>
</dbReference>
<feature type="transmembrane region" description="Helical" evidence="1">
    <location>
        <begin position="373"/>
        <end position="392"/>
    </location>
</feature>
<dbReference type="EMBL" id="FUYN01000003">
    <property type="protein sequence ID" value="SKB47306.1"/>
    <property type="molecule type" value="Genomic_DNA"/>
</dbReference>
<dbReference type="RefSeq" id="WP_159446430.1">
    <property type="nucleotide sequence ID" value="NZ_FUYN01000003.1"/>
</dbReference>
<dbReference type="InterPro" id="IPR037522">
    <property type="entry name" value="HD_GYP_dom"/>
</dbReference>
<name>A0A1T5BJ83_9FIRM</name>
<protein>
    <submittedName>
        <fullName evidence="4">GAF domain-containing protein</fullName>
    </submittedName>
</protein>
<keyword evidence="1" id="KW-1133">Transmembrane helix</keyword>
<dbReference type="PROSITE" id="PS51831">
    <property type="entry name" value="HD"/>
    <property type="match status" value="1"/>
</dbReference>
<gene>
    <name evidence="4" type="ORF">SAMN02745120_1665</name>
</gene>
<dbReference type="Pfam" id="PF01590">
    <property type="entry name" value="GAF"/>
    <property type="match status" value="1"/>
</dbReference>
<feature type="domain" description="HD-GYP" evidence="3">
    <location>
        <begin position="425"/>
        <end position="634"/>
    </location>
</feature>
<dbReference type="Gene3D" id="1.10.3210.10">
    <property type="entry name" value="Hypothetical protein af1432"/>
    <property type="match status" value="1"/>
</dbReference>
<feature type="domain" description="HD" evidence="2">
    <location>
        <begin position="447"/>
        <end position="586"/>
    </location>
</feature>